<evidence type="ECO:0000313" key="1">
    <source>
        <dbReference type="EMBL" id="EWS81543.1"/>
    </source>
</evidence>
<dbReference type="Proteomes" id="UP000023067">
    <property type="component" value="Unassembled WGS sequence"/>
</dbReference>
<organism evidence="1 2">
    <name type="scientific">Brachybacterium phenoliresistens</name>
    <dbReference type="NCBI Taxonomy" id="396014"/>
    <lineage>
        <taxon>Bacteria</taxon>
        <taxon>Bacillati</taxon>
        <taxon>Actinomycetota</taxon>
        <taxon>Actinomycetes</taxon>
        <taxon>Micrococcales</taxon>
        <taxon>Dermabacteraceae</taxon>
        <taxon>Brachybacterium</taxon>
    </lineage>
</organism>
<gene>
    <name evidence="1" type="ORF">BF93_15210</name>
</gene>
<comment type="caution">
    <text evidence="1">The sequence shown here is derived from an EMBL/GenBank/DDBJ whole genome shotgun (WGS) entry which is preliminary data.</text>
</comment>
<protein>
    <submittedName>
        <fullName evidence="1">RNA-binding protein</fullName>
    </submittedName>
</protein>
<dbReference type="RefSeq" id="WP_038371604.1">
    <property type="nucleotide sequence ID" value="NZ_KK069991.1"/>
</dbReference>
<keyword evidence="2" id="KW-1185">Reference proteome</keyword>
<dbReference type="EMBL" id="JDYK01000006">
    <property type="protein sequence ID" value="EWS81543.1"/>
    <property type="molecule type" value="Genomic_DNA"/>
</dbReference>
<dbReference type="PATRIC" id="fig|396014.3.peg.1387"/>
<dbReference type="OrthoDB" id="3253594at2"/>
<dbReference type="AlphaFoldDB" id="Z9JU78"/>
<reference evidence="1 2" key="1">
    <citation type="submission" date="2014-02" db="EMBL/GenBank/DDBJ databases">
        <title>Genome sequence of Brachybacterium phenoliresistens strain W13A50.</title>
        <authorList>
            <person name="Wang X."/>
        </authorList>
    </citation>
    <scope>NUCLEOTIDE SEQUENCE [LARGE SCALE GENOMIC DNA]</scope>
    <source>
        <strain evidence="1 2">W13A50</strain>
    </source>
</reference>
<name>Z9JU78_9MICO</name>
<dbReference type="HOGENOM" id="CLU_764800_0_0_11"/>
<accession>Z9JU78</accession>
<sequence length="373" mass="39405">MGLIHATSLERWEEWERTRHRGRLLKHTLTGALRRQRGDDGAAAGPRYVLRSRGGEGPRLLIAVDSATPTSRASLLTALPYLRGAVDVLAPVGVDLPETAGAGWSGSAPAGMDAEEAARALPGRGITAVVSLGQHLGAGRIAHEHAAASGTAAFVVQHGALTPFAPPLPPETTLLSWSDADGEFWRSGREDITVRTIGSQLLWQARHEAGLAGAGTTGAGAAQPAPEADPQARPVFLGQLHGAELPRRVTGGAAYTFCRLHDGLYRPHPSETDKLSRATHEVWRRRGVEFAPADVPLREVTSPVVAVFSTGVLEAAARGVPSYVFAPKAPDWVAELWDRYGMRRFGAPRPTPSPLLPSAEPAAALAEILDGAA</sequence>
<dbReference type="STRING" id="396014.BF93_15210"/>
<evidence type="ECO:0000313" key="2">
    <source>
        <dbReference type="Proteomes" id="UP000023067"/>
    </source>
</evidence>
<dbReference type="eggNOG" id="ENOG502ZBWS">
    <property type="taxonomic scope" value="Bacteria"/>
</dbReference>
<proteinExistence type="predicted"/>